<keyword evidence="3" id="KW-0808">Transferase</keyword>
<dbReference type="PANTHER" id="PTHR46538:SF3">
    <property type="entry name" value="PROTEIN KINASE DOMAIN-CONTAINING PROTEIN"/>
    <property type="match status" value="1"/>
</dbReference>
<feature type="compositionally biased region" description="Pro residues" evidence="9">
    <location>
        <begin position="637"/>
        <end position="646"/>
    </location>
</feature>
<proteinExistence type="predicted"/>
<feature type="region of interest" description="Disordered" evidence="9">
    <location>
        <begin position="571"/>
        <end position="826"/>
    </location>
</feature>
<evidence type="ECO:0000256" key="7">
    <source>
        <dbReference type="PROSITE-ProRule" id="PRU10141"/>
    </source>
</evidence>
<keyword evidence="5" id="KW-0418">Kinase</keyword>
<evidence type="ECO:0000256" key="4">
    <source>
        <dbReference type="ARBA" id="ARBA00022741"/>
    </source>
</evidence>
<dbReference type="Pfam" id="PF00069">
    <property type="entry name" value="Pkinase"/>
    <property type="match status" value="1"/>
</dbReference>
<dbReference type="SMART" id="SM00220">
    <property type="entry name" value="S_TKc"/>
    <property type="match status" value="1"/>
</dbReference>
<dbReference type="PROSITE" id="PS00107">
    <property type="entry name" value="PROTEIN_KINASE_ATP"/>
    <property type="match status" value="1"/>
</dbReference>
<dbReference type="Proteomes" id="UP000186922">
    <property type="component" value="Unassembled WGS sequence"/>
</dbReference>
<dbReference type="FunFam" id="1.10.510.10:FF:001091">
    <property type="entry name" value="STE family protein kinase"/>
    <property type="match status" value="1"/>
</dbReference>
<dbReference type="PROSITE" id="PS00108">
    <property type="entry name" value="PROTEIN_KINASE_ST"/>
    <property type="match status" value="1"/>
</dbReference>
<dbReference type="InterPro" id="IPR011009">
    <property type="entry name" value="Kinase-like_dom_sf"/>
</dbReference>
<evidence type="ECO:0000256" key="8">
    <source>
        <dbReference type="SAM" id="Coils"/>
    </source>
</evidence>
<evidence type="ECO:0000256" key="9">
    <source>
        <dbReference type="SAM" id="MobiDB-lite"/>
    </source>
</evidence>
<evidence type="ECO:0000313" key="12">
    <source>
        <dbReference type="Proteomes" id="UP000186922"/>
    </source>
</evidence>
<organism evidence="11 12">
    <name type="scientific">Ramazzottius varieornatus</name>
    <name type="common">Water bear</name>
    <name type="synonym">Tardigrade</name>
    <dbReference type="NCBI Taxonomy" id="947166"/>
    <lineage>
        <taxon>Eukaryota</taxon>
        <taxon>Metazoa</taxon>
        <taxon>Ecdysozoa</taxon>
        <taxon>Tardigrada</taxon>
        <taxon>Eutardigrada</taxon>
        <taxon>Parachela</taxon>
        <taxon>Hypsibioidea</taxon>
        <taxon>Ramazzottiidae</taxon>
        <taxon>Ramazzottius</taxon>
    </lineage>
</organism>
<protein>
    <recommendedName>
        <fullName evidence="10">Protein kinase domain-containing protein</fullName>
    </recommendedName>
</protein>
<dbReference type="InterPro" id="IPR008271">
    <property type="entry name" value="Ser/Thr_kinase_AS"/>
</dbReference>
<evidence type="ECO:0000259" key="10">
    <source>
        <dbReference type="PROSITE" id="PS50011"/>
    </source>
</evidence>
<dbReference type="InterPro" id="IPR017441">
    <property type="entry name" value="Protein_kinase_ATP_BS"/>
</dbReference>
<dbReference type="SUPFAM" id="SSF56112">
    <property type="entry name" value="Protein kinase-like (PK-like)"/>
    <property type="match status" value="1"/>
</dbReference>
<reference evidence="11 12" key="1">
    <citation type="journal article" date="2016" name="Nat. Commun.">
        <title>Extremotolerant tardigrade genome and improved radiotolerance of human cultured cells by tardigrade-unique protein.</title>
        <authorList>
            <person name="Hashimoto T."/>
            <person name="Horikawa D.D."/>
            <person name="Saito Y."/>
            <person name="Kuwahara H."/>
            <person name="Kozuka-Hata H."/>
            <person name="Shin-I T."/>
            <person name="Minakuchi Y."/>
            <person name="Ohishi K."/>
            <person name="Motoyama A."/>
            <person name="Aizu T."/>
            <person name="Enomoto A."/>
            <person name="Kondo K."/>
            <person name="Tanaka S."/>
            <person name="Hara Y."/>
            <person name="Koshikawa S."/>
            <person name="Sagara H."/>
            <person name="Miura T."/>
            <person name="Yokobori S."/>
            <person name="Miyagawa K."/>
            <person name="Suzuki Y."/>
            <person name="Kubo T."/>
            <person name="Oyama M."/>
            <person name="Kohara Y."/>
            <person name="Fujiyama A."/>
            <person name="Arakawa K."/>
            <person name="Katayama T."/>
            <person name="Toyoda A."/>
            <person name="Kunieda T."/>
        </authorList>
    </citation>
    <scope>NUCLEOTIDE SEQUENCE [LARGE SCALE GENOMIC DNA]</scope>
    <source>
        <strain evidence="11 12">YOKOZUNA-1</strain>
    </source>
</reference>
<dbReference type="GO" id="GO:0005524">
    <property type="term" value="F:ATP binding"/>
    <property type="evidence" value="ECO:0007669"/>
    <property type="project" value="UniProtKB-UniRule"/>
</dbReference>
<keyword evidence="8" id="KW-0175">Coiled coil</keyword>
<evidence type="ECO:0000256" key="1">
    <source>
        <dbReference type="ARBA" id="ARBA00022527"/>
    </source>
</evidence>
<dbReference type="Gene3D" id="3.30.200.20">
    <property type="entry name" value="Phosphorylase Kinase, domain 1"/>
    <property type="match status" value="1"/>
</dbReference>
<feature type="compositionally biased region" description="Basic and acidic residues" evidence="9">
    <location>
        <begin position="590"/>
        <end position="599"/>
    </location>
</feature>
<keyword evidence="6 7" id="KW-0067">ATP-binding</keyword>
<dbReference type="OrthoDB" id="10062974at2759"/>
<evidence type="ECO:0000256" key="2">
    <source>
        <dbReference type="ARBA" id="ARBA00022553"/>
    </source>
</evidence>
<dbReference type="PANTHER" id="PTHR46538">
    <property type="entry name" value="PROTEIN KINASE DOMAIN-CONTAINING PROTEIN"/>
    <property type="match status" value="1"/>
</dbReference>
<dbReference type="InterPro" id="IPR022165">
    <property type="entry name" value="PKK"/>
</dbReference>
<feature type="coiled-coil region" evidence="8">
    <location>
        <begin position="1163"/>
        <end position="1197"/>
    </location>
</feature>
<feature type="compositionally biased region" description="Low complexity" evidence="9">
    <location>
        <begin position="663"/>
        <end position="672"/>
    </location>
</feature>
<keyword evidence="2" id="KW-0597">Phosphoprotein</keyword>
<dbReference type="PROSITE" id="PS50011">
    <property type="entry name" value="PROTEIN_KINASE_DOM"/>
    <property type="match status" value="1"/>
</dbReference>
<accession>A0A1D1UXH1</accession>
<dbReference type="Gene3D" id="1.10.510.10">
    <property type="entry name" value="Transferase(Phosphotransferase) domain 1"/>
    <property type="match status" value="1"/>
</dbReference>
<feature type="coiled-coil region" evidence="8">
    <location>
        <begin position="857"/>
        <end position="975"/>
    </location>
</feature>
<keyword evidence="12" id="KW-1185">Reference proteome</keyword>
<dbReference type="Pfam" id="PF12474">
    <property type="entry name" value="PKK"/>
    <property type="match status" value="2"/>
</dbReference>
<dbReference type="STRING" id="947166.A0A1D1UXH1"/>
<gene>
    <name evidence="11" type="primary">RvY_04149-1</name>
    <name evidence="11" type="synonym">RvY_04149.1</name>
    <name evidence="11" type="ORF">RvY_04149</name>
</gene>
<feature type="region of interest" description="Disordered" evidence="9">
    <location>
        <begin position="1250"/>
        <end position="1281"/>
    </location>
</feature>
<feature type="compositionally biased region" description="Low complexity" evidence="9">
    <location>
        <begin position="1262"/>
        <end position="1281"/>
    </location>
</feature>
<name>A0A1D1UXH1_RAMVA</name>
<evidence type="ECO:0000256" key="6">
    <source>
        <dbReference type="ARBA" id="ARBA00022840"/>
    </source>
</evidence>
<keyword evidence="1" id="KW-0723">Serine/threonine-protein kinase</keyword>
<dbReference type="InterPro" id="IPR000719">
    <property type="entry name" value="Prot_kinase_dom"/>
</dbReference>
<keyword evidence="4 7" id="KW-0547">Nucleotide-binding</keyword>
<feature type="compositionally biased region" description="Pro residues" evidence="9">
    <location>
        <begin position="705"/>
        <end position="717"/>
    </location>
</feature>
<feature type="domain" description="Protein kinase" evidence="10">
    <location>
        <begin position="36"/>
        <end position="294"/>
    </location>
</feature>
<feature type="compositionally biased region" description="Low complexity" evidence="9">
    <location>
        <begin position="754"/>
        <end position="768"/>
    </location>
</feature>
<sequence>MFSNFKKLFHIGGAGDDRKRPVHTNIIRDVDPEEVWSLVGELGDGAFGKVYKAENRLTKALAAAKVCELKVEEELEDFTTEIDILSACKHRNIVALHESFFYGGKLWILIEYCGAGAVDQIMQELEKPLTEAQIRFVGHETCVALEYLHQKRIIHRDLKAGNILLTMDGQVKLADFGVSAKNKHTAQKRDSFIGTPYWMAPEIMRCETFRDWPYDYKADVWSFGITLIEMAEMDPPNHELSPMRVLIRIQKADPPKLRYPDKWSSEFADMLRYCLIKEPETRPTSADLLKHPFLANAVSNVPVRALISEAKAEIVEVEEHEIIDDVISSVISEESDEQVSIAPTVVSPPHVLPGHVTVREEQPQENAPVSVLVRPEETYAQVIPKSSRQTPSPVPNEIVSRITEATHVDKIPTRVENIYEEVHQVQHSSPIPLHTVVPSESVEESTIRKEYSDITPEDLVISRKNLDAEEKEEAVKEEMVVEETVGTESPVPPLKVLEEMDVEKVVSLSPVQKEVLKTLCEDDSVTEVQIEFNPNVASLKREMSPPVEILSPTMQSNRRSSEISGWLRCEEEPSPSDTMQPSTLFGGLLSEKKTRHPEPDSPVEEEIPFMTESVPEPAEEIEEKMVVERQRSFPLPSSIPSPPPAPVVHRHKNKVAPPPPVQAEPVHSQPVVREVKEERPVIRTPSPDYDRPSPAKQVAAEPAKASPPQPAAMPPPSVVHQQAQPTPTAPKPVLVVQPTLRAGVIQKSDLVRQPSESVSSPLSLDSGSMALQDRSDVSSINTEDSYSDKENTRGPSKHTSEPAVILRRKKAERNNSISAQQRSRRTLKKTRKFVIDGVVVTTTSTRVIEPDEESKHKEDVELRKQELRELKMMQKQEMRAFQEMNLKAQNAKEQLEKRFESDIQVLLRNYENDLDSLLRQQKQRVEREEALQEADLRAVTKKLAAEHEREVKIFRDNLNQEKKLLKQEMDSLPKADRKEVWRVKKEKLELDQAHREERFLTTLKDTMNHTIMRMKEQYREKIALMEKEFLQQKQQLIRSREADIWEREERHHVERHQLSKRQMKDLFFLQRHMMLQRFEKESEQIKRVNESREMELQKQLSVERKLLPKRIRNEMKTRELMYRESLRIGHTTPEDEKDKLRWFQEQEKKRYKAEQVRQEQKHAKRIEELRIQAEINLKELERDQNEAKRALMDQESLKLRMLDNEHAEIVQRWKSDLIVRKQQLEEDFVKQADERARFYGPLLLANGDRPTVNGYGISANESSTDSPDLSSSYTSTSGSRS</sequence>
<evidence type="ECO:0000313" key="11">
    <source>
        <dbReference type="EMBL" id="GAU91997.1"/>
    </source>
</evidence>
<evidence type="ECO:0000256" key="5">
    <source>
        <dbReference type="ARBA" id="ARBA00022777"/>
    </source>
</evidence>
<dbReference type="EMBL" id="BDGG01000002">
    <property type="protein sequence ID" value="GAU91997.1"/>
    <property type="molecule type" value="Genomic_DNA"/>
</dbReference>
<feature type="binding site" evidence="7">
    <location>
        <position position="65"/>
    </location>
    <ligand>
        <name>ATP</name>
        <dbReference type="ChEBI" id="CHEBI:30616"/>
    </ligand>
</feature>
<dbReference type="GO" id="GO:0004674">
    <property type="term" value="F:protein serine/threonine kinase activity"/>
    <property type="evidence" value="ECO:0007669"/>
    <property type="project" value="UniProtKB-KW"/>
</dbReference>
<evidence type="ECO:0000256" key="3">
    <source>
        <dbReference type="ARBA" id="ARBA00022679"/>
    </source>
</evidence>
<dbReference type="InterPro" id="IPR051585">
    <property type="entry name" value="STE20_Ser/Thr_Kinases"/>
</dbReference>
<comment type="caution">
    <text evidence="11">The sequence shown here is derived from an EMBL/GenBank/DDBJ whole genome shotgun (WGS) entry which is preliminary data.</text>
</comment>